<keyword evidence="5" id="KW-1185">Reference proteome</keyword>
<accession>A0A6N9U452</accession>
<dbReference type="Proteomes" id="UP000735541">
    <property type="component" value="Unassembled WGS sequence"/>
</dbReference>
<evidence type="ECO:0000313" key="4">
    <source>
        <dbReference type="Proteomes" id="UP000471293"/>
    </source>
</evidence>
<evidence type="ECO:0000256" key="1">
    <source>
        <dbReference type="SAM" id="MobiDB-lite"/>
    </source>
</evidence>
<feature type="region of interest" description="Disordered" evidence="1">
    <location>
        <begin position="1"/>
        <end position="35"/>
    </location>
</feature>
<name>A0A6N9U452_STRHA</name>
<protein>
    <submittedName>
        <fullName evidence="3">Trp operon leader peptide</fullName>
    </submittedName>
</protein>
<evidence type="ECO:0000313" key="3">
    <source>
        <dbReference type="EMBL" id="NEA18614.1"/>
    </source>
</evidence>
<comment type="caution">
    <text evidence="3">The sequence shown here is derived from an EMBL/GenBank/DDBJ whole genome shotgun (WGS) entry which is preliminary data.</text>
</comment>
<organism evidence="3 4">
    <name type="scientific">Streptomyces halstedii</name>
    <dbReference type="NCBI Taxonomy" id="1944"/>
    <lineage>
        <taxon>Bacteria</taxon>
        <taxon>Bacillati</taxon>
        <taxon>Actinomycetota</taxon>
        <taxon>Actinomycetes</taxon>
        <taxon>Kitasatosporales</taxon>
        <taxon>Streptomycetaceae</taxon>
        <taxon>Streptomyces</taxon>
    </lineage>
</organism>
<dbReference type="EMBL" id="JAAGLQ010000535">
    <property type="protein sequence ID" value="NEA18614.1"/>
    <property type="molecule type" value="Genomic_DNA"/>
</dbReference>
<dbReference type="InterPro" id="IPR012638">
    <property type="entry name" value="Trp_leader1"/>
</dbReference>
<reference evidence="2 5" key="2">
    <citation type="submission" date="2021-07" db="EMBL/GenBank/DDBJ databases">
        <title>Sequencing Streptomyces halstedii LGO-A4 genome an citrus endophytic actinomycete.</title>
        <authorList>
            <person name="Samborskyy M."/>
            <person name="Scott N."/>
            <person name="Deglau R."/>
            <person name="Dickens S."/>
            <person name="Oliveira L.G."/>
        </authorList>
    </citation>
    <scope>NUCLEOTIDE SEQUENCE [LARGE SCALE GENOMIC DNA]</scope>
    <source>
        <strain evidence="2 5">LGO-A4</strain>
    </source>
</reference>
<dbReference type="Proteomes" id="UP000471293">
    <property type="component" value="Unassembled WGS sequence"/>
</dbReference>
<reference evidence="3 4" key="1">
    <citation type="submission" date="2020-01" db="EMBL/GenBank/DDBJ databases">
        <title>Insect and environment-associated Actinomycetes.</title>
        <authorList>
            <person name="Currrie C."/>
            <person name="Chevrette M."/>
            <person name="Carlson C."/>
            <person name="Stubbendieck R."/>
            <person name="Wendt-Pienkowski E."/>
        </authorList>
    </citation>
    <scope>NUCLEOTIDE SEQUENCE [LARGE SCALE GENOMIC DNA]</scope>
    <source>
        <strain evidence="3 4">SID11342</strain>
    </source>
</reference>
<gene>
    <name evidence="3" type="ORF">G3I29_24530</name>
    <name evidence="2" type="ORF">STHAL_01675</name>
</gene>
<proteinExistence type="predicted"/>
<evidence type="ECO:0000313" key="5">
    <source>
        <dbReference type="Proteomes" id="UP000735541"/>
    </source>
</evidence>
<dbReference type="Pfam" id="PF08055">
    <property type="entry name" value="Trp_leader1"/>
    <property type="match status" value="1"/>
</dbReference>
<sequence length="56" mass="6127">MAFTVTSPTLRGRTGRPSGRSVSETRARPGGGSARVRSMFAQTTQNWWWTAHPAAH</sequence>
<dbReference type="AlphaFoldDB" id="A0A6N9U452"/>
<dbReference type="EMBL" id="JAHUVW010000001">
    <property type="protein sequence ID" value="MBV7668212.1"/>
    <property type="molecule type" value="Genomic_DNA"/>
</dbReference>
<evidence type="ECO:0000313" key="2">
    <source>
        <dbReference type="EMBL" id="MBV7668212.1"/>
    </source>
</evidence>